<accession>A0A4Y9ZRF6</accession>
<organism evidence="6 7">
    <name type="scientific">Hericium alpestre</name>
    <dbReference type="NCBI Taxonomy" id="135208"/>
    <lineage>
        <taxon>Eukaryota</taxon>
        <taxon>Fungi</taxon>
        <taxon>Dikarya</taxon>
        <taxon>Basidiomycota</taxon>
        <taxon>Agaricomycotina</taxon>
        <taxon>Agaricomycetes</taxon>
        <taxon>Russulales</taxon>
        <taxon>Hericiaceae</taxon>
        <taxon>Hericium</taxon>
    </lineage>
</organism>
<evidence type="ECO:0000256" key="4">
    <source>
        <dbReference type="ARBA" id="ARBA00022833"/>
    </source>
</evidence>
<comment type="caution">
    <text evidence="6">The sequence shown here is derived from an EMBL/GenBank/DDBJ whole genome shotgun (WGS) entry which is preliminary data.</text>
</comment>
<evidence type="ECO:0000313" key="7">
    <source>
        <dbReference type="Proteomes" id="UP000298061"/>
    </source>
</evidence>
<name>A0A4Y9ZRF6_9AGAM</name>
<keyword evidence="7" id="KW-1185">Reference proteome</keyword>
<keyword evidence="4" id="KW-0862">Zinc</keyword>
<evidence type="ECO:0000256" key="1">
    <source>
        <dbReference type="ARBA" id="ARBA00004123"/>
    </source>
</evidence>
<evidence type="ECO:0000313" key="6">
    <source>
        <dbReference type="EMBL" id="TFY76844.1"/>
    </source>
</evidence>
<keyword evidence="2" id="KW-0479">Metal-binding</keyword>
<dbReference type="Proteomes" id="UP000298061">
    <property type="component" value="Unassembled WGS sequence"/>
</dbReference>
<dbReference type="EMBL" id="SFCI01001073">
    <property type="protein sequence ID" value="TFY76844.1"/>
    <property type="molecule type" value="Genomic_DNA"/>
</dbReference>
<dbReference type="InterPro" id="IPR012337">
    <property type="entry name" value="RNaseH-like_sf"/>
</dbReference>
<dbReference type="PANTHER" id="PTHR46481">
    <property type="entry name" value="ZINC FINGER BED DOMAIN-CONTAINING PROTEIN 4"/>
    <property type="match status" value="1"/>
</dbReference>
<dbReference type="GO" id="GO:0005634">
    <property type="term" value="C:nucleus"/>
    <property type="evidence" value="ECO:0007669"/>
    <property type="project" value="UniProtKB-SubCell"/>
</dbReference>
<dbReference type="PANTHER" id="PTHR46481:SF10">
    <property type="entry name" value="ZINC FINGER BED DOMAIN-CONTAINING PROTEIN 39"/>
    <property type="match status" value="1"/>
</dbReference>
<comment type="subcellular location">
    <subcellularLocation>
        <location evidence="1">Nucleus</location>
    </subcellularLocation>
</comment>
<protein>
    <recommendedName>
        <fullName evidence="8">hAT-like transposase RNase-H fold domain-containing protein</fullName>
    </recommendedName>
</protein>
<evidence type="ECO:0000256" key="3">
    <source>
        <dbReference type="ARBA" id="ARBA00022771"/>
    </source>
</evidence>
<sequence length="474" mass="54324">MAAFAWTGKGKVTFSHKQHTKPQMRAEIVCWVAESKHPFEIAHMLQDYEGDLHFATDAWTLPNHRAFIAVSVHMEFKGEPFSFILDIVEVPWSHTGYTLAEEFTKILEEFGISHKILSITCDNASNNDVMTKELALLIDGFPSKANQMQCFLHIVNLTMKSLLKQFDVPAAHAGTAASEAEKELHDLMKGLEQEEYITELEIGATKGSDGTDNPDDEINEIDVLNSEEEVNKLHENVKPIHLALTKVWKLAYKIIHSTTKILPRWHKCVAANGLNDQLMLRDVATRWNSTFDMLDFALQYRKTIDELTADRNMELWEFELREEEWNIVVQLHDVLQILKDAMSFFSHSTPNLATVIPAMDHINHALTNGASDPAYELSIRALLSYAKRTLNKYYNLTDSSEVYRIAMVLHPRHKLSYFKSAEWEPEWIQTAEQIMQDEFNHSYKHVDEEIKEVEVELAQDSGAKISLADYSCTR</sequence>
<evidence type="ECO:0000256" key="5">
    <source>
        <dbReference type="ARBA" id="ARBA00023242"/>
    </source>
</evidence>
<proteinExistence type="predicted"/>
<evidence type="ECO:0000256" key="2">
    <source>
        <dbReference type="ARBA" id="ARBA00022723"/>
    </source>
</evidence>
<reference evidence="6 7" key="1">
    <citation type="submission" date="2019-02" db="EMBL/GenBank/DDBJ databases">
        <title>Genome sequencing of the rare red list fungi Hericium alpestre (H. flagellum).</title>
        <authorList>
            <person name="Buettner E."/>
            <person name="Kellner H."/>
        </authorList>
    </citation>
    <scope>NUCLEOTIDE SEQUENCE [LARGE SCALE GENOMIC DNA]</scope>
    <source>
        <strain evidence="6 7">DSM 108284</strain>
    </source>
</reference>
<dbReference type="InterPro" id="IPR052035">
    <property type="entry name" value="ZnF_BED_domain_contain"/>
</dbReference>
<gene>
    <name evidence="6" type="ORF">EWM64_g7168</name>
</gene>
<evidence type="ECO:0008006" key="8">
    <source>
        <dbReference type="Google" id="ProtNLM"/>
    </source>
</evidence>
<dbReference type="OrthoDB" id="2677917at2759"/>
<dbReference type="GO" id="GO:0008270">
    <property type="term" value="F:zinc ion binding"/>
    <property type="evidence" value="ECO:0007669"/>
    <property type="project" value="UniProtKB-KW"/>
</dbReference>
<dbReference type="AlphaFoldDB" id="A0A4Y9ZRF6"/>
<dbReference type="SUPFAM" id="SSF53098">
    <property type="entry name" value="Ribonuclease H-like"/>
    <property type="match status" value="1"/>
</dbReference>
<keyword evidence="3" id="KW-0863">Zinc-finger</keyword>
<keyword evidence="5" id="KW-0539">Nucleus</keyword>